<accession>A0ABR7K9V4</accession>
<dbReference type="Gene3D" id="3.40.50.1820">
    <property type="entry name" value="alpha/beta hydrolase"/>
    <property type="match status" value="1"/>
</dbReference>
<organism evidence="1 2">
    <name type="scientific">Catenibacterium faecis</name>
    <dbReference type="NCBI Taxonomy" id="2764323"/>
    <lineage>
        <taxon>Bacteria</taxon>
        <taxon>Bacillati</taxon>
        <taxon>Bacillota</taxon>
        <taxon>Erysipelotrichia</taxon>
        <taxon>Erysipelotrichales</taxon>
        <taxon>Coprobacillaceae</taxon>
        <taxon>Catenibacterium</taxon>
    </lineage>
</organism>
<dbReference type="SUPFAM" id="SSF53474">
    <property type="entry name" value="alpha/beta-Hydrolases"/>
    <property type="match status" value="1"/>
</dbReference>
<dbReference type="RefSeq" id="WP_187011995.1">
    <property type="nucleotide sequence ID" value="NZ_JACRWG010000012.1"/>
</dbReference>
<keyword evidence="1" id="KW-0378">Hydrolase</keyword>
<dbReference type="InterPro" id="IPR050583">
    <property type="entry name" value="Mycobacterial_A85_antigen"/>
</dbReference>
<dbReference type="EMBL" id="JACRWG010000012">
    <property type="protein sequence ID" value="MBC6009498.1"/>
    <property type="molecule type" value="Genomic_DNA"/>
</dbReference>
<dbReference type="PANTHER" id="PTHR48098">
    <property type="entry name" value="ENTEROCHELIN ESTERASE-RELATED"/>
    <property type="match status" value="1"/>
</dbReference>
<dbReference type="PANTHER" id="PTHR48098:SF6">
    <property type="entry name" value="FERRI-BACILLIBACTIN ESTERASE BESA"/>
    <property type="match status" value="1"/>
</dbReference>
<gene>
    <name evidence="1" type="ORF">H8909_04430</name>
</gene>
<dbReference type="InterPro" id="IPR000801">
    <property type="entry name" value="Esterase-like"/>
</dbReference>
<evidence type="ECO:0000313" key="2">
    <source>
        <dbReference type="Proteomes" id="UP000603474"/>
    </source>
</evidence>
<reference evidence="1 2" key="1">
    <citation type="submission" date="2020-08" db="EMBL/GenBank/DDBJ databases">
        <authorList>
            <person name="Liu C."/>
            <person name="Sun Q."/>
        </authorList>
    </citation>
    <scope>NUCLEOTIDE SEQUENCE [LARGE SCALE GENOMIC DNA]</scope>
    <source>
        <strain evidence="1 2">NSJ-22</strain>
    </source>
</reference>
<comment type="caution">
    <text evidence="1">The sequence shown here is derived from an EMBL/GenBank/DDBJ whole genome shotgun (WGS) entry which is preliminary data.</text>
</comment>
<protein>
    <submittedName>
        <fullName evidence="1">Alpha/beta hydrolase</fullName>
    </submittedName>
</protein>
<dbReference type="Proteomes" id="UP000603474">
    <property type="component" value="Unassembled WGS sequence"/>
</dbReference>
<evidence type="ECO:0000313" key="1">
    <source>
        <dbReference type="EMBL" id="MBC6009498.1"/>
    </source>
</evidence>
<sequence>MFQKIYNKCRDKNIIVYLPDDYYQSEERYPVLYMNDGQNAFFDDQAYIGVSWGMEDYLKRSGMKVIVVAIPCAFSEYGRASEYGPWDVESGTLMRDDSHEIIKGTGEDYCQWLIHDLKPSIDRRFRTIKDNTAMVGSSSGGIITAYACMKHPNVFHKGAAVSTAYWLYQKEFIDLVKTSDLSGIERFYFDVGDKEGYDDDSLSQDYLWSNNEIEYLIRQKGIDYMYRVFEHDVHSEACWRNRVPVFMSYLYGGE</sequence>
<keyword evidence="2" id="KW-1185">Reference proteome</keyword>
<dbReference type="GO" id="GO:0016787">
    <property type="term" value="F:hydrolase activity"/>
    <property type="evidence" value="ECO:0007669"/>
    <property type="project" value="UniProtKB-KW"/>
</dbReference>
<dbReference type="InterPro" id="IPR029058">
    <property type="entry name" value="AB_hydrolase_fold"/>
</dbReference>
<name>A0ABR7K9V4_9FIRM</name>
<proteinExistence type="predicted"/>
<dbReference type="Pfam" id="PF00756">
    <property type="entry name" value="Esterase"/>
    <property type="match status" value="1"/>
</dbReference>